<dbReference type="InterPro" id="IPR043128">
    <property type="entry name" value="Rev_trsase/Diguanyl_cyclase"/>
</dbReference>
<dbReference type="SUPFAM" id="SSF55073">
    <property type="entry name" value="Nucleotide cyclase"/>
    <property type="match status" value="1"/>
</dbReference>
<accession>K2FXT5</accession>
<dbReference type="EMBL" id="AMFJ01000705">
    <property type="protein sequence ID" value="EKE26702.1"/>
    <property type="molecule type" value="Genomic_DNA"/>
</dbReference>
<dbReference type="InterPro" id="IPR029787">
    <property type="entry name" value="Nucleotide_cyclase"/>
</dbReference>
<dbReference type="NCBIfam" id="TIGR00254">
    <property type="entry name" value="GGDEF"/>
    <property type="match status" value="1"/>
</dbReference>
<feature type="domain" description="GGDEF" evidence="1">
    <location>
        <begin position="132"/>
        <end position="272"/>
    </location>
</feature>
<dbReference type="InterPro" id="IPR000160">
    <property type="entry name" value="GGDEF_dom"/>
</dbReference>
<evidence type="ECO:0000313" key="2">
    <source>
        <dbReference type="EMBL" id="EKE26702.1"/>
    </source>
</evidence>
<evidence type="ECO:0000259" key="1">
    <source>
        <dbReference type="PROSITE" id="PS50887"/>
    </source>
</evidence>
<reference evidence="2" key="1">
    <citation type="journal article" date="2012" name="Science">
        <title>Fermentation, hydrogen, and sulfur metabolism in multiple uncultivated bacterial phyla.</title>
        <authorList>
            <person name="Wrighton K.C."/>
            <person name="Thomas B.C."/>
            <person name="Sharon I."/>
            <person name="Miller C.S."/>
            <person name="Castelle C.J."/>
            <person name="VerBerkmoes N.C."/>
            <person name="Wilkins M.J."/>
            <person name="Hettich R.L."/>
            <person name="Lipton M.S."/>
            <person name="Williams K.H."/>
            <person name="Long P.E."/>
            <person name="Banfield J.F."/>
        </authorList>
    </citation>
    <scope>NUCLEOTIDE SEQUENCE [LARGE SCALE GENOMIC DNA]</scope>
</reference>
<sequence length="293" mass="35501">MKVNLGNWSNSMDKALDQIRLKRIRERVFNTGKKVNNELTNVAWQIKIVIERILEFSNEGTIAEIKLHLGDVHWMAQEMVISAKWINEDLKWAYEETFTIDNKTKAPLLWKYSFFNRDVFDVDLRELVEWWFAVNLVIADVNDLKPLNDNYWHQAWDECLKFVAQKIQVVFWETNVKCYRLWWDEIGILSIESYDITLRKINFLISSFENDSFSFDYNNKTNHKRTSVAFWITCYENWDTVESIFERADILMYNKKQEMKWTNKNSLNIDGHVISMLMWNDWIYKQKQEEWHY</sequence>
<name>K2FXT5_9BACT</name>
<dbReference type="PROSITE" id="PS50887">
    <property type="entry name" value="GGDEF"/>
    <property type="match status" value="1"/>
</dbReference>
<dbReference type="SMART" id="SM00267">
    <property type="entry name" value="GGDEF"/>
    <property type="match status" value="1"/>
</dbReference>
<dbReference type="Pfam" id="PF00990">
    <property type="entry name" value="GGDEF"/>
    <property type="match status" value="1"/>
</dbReference>
<dbReference type="AlphaFoldDB" id="K2FXT5"/>
<dbReference type="Gene3D" id="3.30.70.270">
    <property type="match status" value="1"/>
</dbReference>
<organism evidence="2">
    <name type="scientific">uncultured bacterium</name>
    <name type="common">gcode 4</name>
    <dbReference type="NCBI Taxonomy" id="1234023"/>
    <lineage>
        <taxon>Bacteria</taxon>
        <taxon>environmental samples</taxon>
    </lineage>
</organism>
<proteinExistence type="predicted"/>
<gene>
    <name evidence="2" type="ORF">ACD_4C00189G0008</name>
</gene>
<comment type="caution">
    <text evidence="2">The sequence shown here is derived from an EMBL/GenBank/DDBJ whole genome shotgun (WGS) entry which is preliminary data.</text>
</comment>
<protein>
    <recommendedName>
        <fullName evidence="1">GGDEF domain-containing protein</fullName>
    </recommendedName>
</protein>